<evidence type="ECO:0000256" key="1">
    <source>
        <dbReference type="SAM" id="MobiDB-lite"/>
    </source>
</evidence>
<gene>
    <name evidence="5" type="ORF">CP970_36125</name>
</gene>
<dbReference type="AlphaFoldDB" id="A0A5J6GNR5"/>
<feature type="signal peptide" evidence="2">
    <location>
        <begin position="1"/>
        <end position="34"/>
    </location>
</feature>
<dbReference type="InterPro" id="IPR032379">
    <property type="entry name" value="DUF4874"/>
</dbReference>
<protein>
    <submittedName>
        <fullName evidence="5">DUF4874 domain-containing protein</fullName>
    </submittedName>
</protein>
<evidence type="ECO:0000313" key="6">
    <source>
        <dbReference type="Proteomes" id="UP000325529"/>
    </source>
</evidence>
<dbReference type="OrthoDB" id="9760654at2"/>
<evidence type="ECO:0000259" key="3">
    <source>
        <dbReference type="Pfam" id="PF16116"/>
    </source>
</evidence>
<feature type="domain" description="DUF4832" evidence="3">
    <location>
        <begin position="250"/>
        <end position="491"/>
    </location>
</feature>
<evidence type="ECO:0000313" key="5">
    <source>
        <dbReference type="EMBL" id="QEU95635.1"/>
    </source>
</evidence>
<dbReference type="PROSITE" id="PS51318">
    <property type="entry name" value="TAT"/>
    <property type="match status" value="1"/>
</dbReference>
<keyword evidence="6" id="KW-1185">Reference proteome</keyword>
<feature type="chain" id="PRO_5038445648" evidence="2">
    <location>
        <begin position="35"/>
        <end position="522"/>
    </location>
</feature>
<dbReference type="Proteomes" id="UP000325529">
    <property type="component" value="Chromosome"/>
</dbReference>
<evidence type="ECO:0000259" key="4">
    <source>
        <dbReference type="Pfam" id="PF16173"/>
    </source>
</evidence>
<keyword evidence="2" id="KW-0732">Signal</keyword>
<organism evidence="5 6">
    <name type="scientific">Streptomyces kanamyceticus</name>
    <dbReference type="NCBI Taxonomy" id="1967"/>
    <lineage>
        <taxon>Bacteria</taxon>
        <taxon>Bacillati</taxon>
        <taxon>Actinomycetota</taxon>
        <taxon>Actinomycetes</taxon>
        <taxon>Kitasatosporales</taxon>
        <taxon>Streptomycetaceae</taxon>
        <taxon>Streptomyces</taxon>
    </lineage>
</organism>
<dbReference type="Pfam" id="PF16173">
    <property type="entry name" value="DUF4874"/>
    <property type="match status" value="1"/>
</dbReference>
<reference evidence="5 6" key="1">
    <citation type="submission" date="2017-09" db="EMBL/GenBank/DDBJ databases">
        <authorList>
            <person name="Lee N."/>
            <person name="Cho B.-K."/>
        </authorList>
    </citation>
    <scope>NUCLEOTIDE SEQUENCE [LARGE SCALE GENOMIC DNA]</scope>
    <source>
        <strain evidence="5 6">ATCC 12853</strain>
    </source>
</reference>
<proteinExistence type="predicted"/>
<feature type="domain" description="DUF4874" evidence="4">
    <location>
        <begin position="63"/>
        <end position="236"/>
    </location>
</feature>
<dbReference type="InterPro" id="IPR032267">
    <property type="entry name" value="DUF4832"/>
</dbReference>
<sequence length="522" mass="57590">MAMERRRLLTTALGTAAVAAVPLGPAAAAPAAPAAPRTTGSWTTVQHRGIRPDDPEGRAPLANPRRGFRYEMSYNALDLTSPWPNEQDHSPDVTKTLELLEREYGAGANLTQLYFYLWDFATSEIPAGALANIERVLRGLRSKGYAAVLRFVYDDGVRENRRYTVRDIQRHIGQLAPLVARNSDVVAVWQAGFLGTWGEWHGSHYGHETYPDAVTAIMTTLVEALPPGMHTQVRYAEKRDMITNRAILDRVGFHNDYVTLGEGLWDYYVPDNPGWPRYLQVSQTGMMDGEMPWDKGQSADPYAWSTVIPGIPAARRLQTLRFDSLSLVHNATVTVPGWKAAGLTERQVTEAQLPVSDGYFRDRAGRPVARTQFEYLRDHLGYRVEVREERHDVSALRRSGRLPVEVDVVNRGFAAPKHPRPVRLVLLDAAGRTVASADTGADWRGWQPQGRAETGDDHAAPAVTTVRAALDVPKGARGPHRIALALPDPAFPGRGRAVRCANASTAWVDGVNVLAQVRIGAR</sequence>
<dbReference type="EMBL" id="CP023699">
    <property type="protein sequence ID" value="QEU95635.1"/>
    <property type="molecule type" value="Genomic_DNA"/>
</dbReference>
<feature type="compositionally biased region" description="Low complexity" evidence="1">
    <location>
        <begin position="29"/>
        <end position="39"/>
    </location>
</feature>
<evidence type="ECO:0000256" key="2">
    <source>
        <dbReference type="SAM" id="SignalP"/>
    </source>
</evidence>
<dbReference type="InterPro" id="IPR006311">
    <property type="entry name" value="TAT_signal"/>
</dbReference>
<dbReference type="KEGG" id="ska:CP970_36125"/>
<name>A0A5J6GNR5_STRKN</name>
<accession>A0A5J6GNR5</accession>
<dbReference type="RefSeq" id="WP_055553831.1">
    <property type="nucleotide sequence ID" value="NZ_CP023699.1"/>
</dbReference>
<feature type="region of interest" description="Disordered" evidence="1">
    <location>
        <begin position="29"/>
        <end position="64"/>
    </location>
</feature>
<dbReference type="Pfam" id="PF16116">
    <property type="entry name" value="DUF4832"/>
    <property type="match status" value="1"/>
</dbReference>